<keyword evidence="4" id="KW-1185">Reference proteome</keyword>
<protein>
    <submittedName>
        <fullName evidence="3">DUF1972 domain-containing protein</fullName>
    </submittedName>
</protein>
<evidence type="ECO:0000259" key="2">
    <source>
        <dbReference type="Pfam" id="PF09314"/>
    </source>
</evidence>
<dbReference type="Proteomes" id="UP001208041">
    <property type="component" value="Unassembled WGS sequence"/>
</dbReference>
<dbReference type="PANTHER" id="PTHR12526">
    <property type="entry name" value="GLYCOSYLTRANSFERASE"/>
    <property type="match status" value="1"/>
</dbReference>
<evidence type="ECO:0000313" key="4">
    <source>
        <dbReference type="Proteomes" id="UP001208041"/>
    </source>
</evidence>
<dbReference type="PANTHER" id="PTHR12526:SF584">
    <property type="entry name" value="GLYCOSYLTRANSFERASE"/>
    <property type="match status" value="1"/>
</dbReference>
<dbReference type="Pfam" id="PF00534">
    <property type="entry name" value="Glycos_transf_1"/>
    <property type="match status" value="1"/>
</dbReference>
<proteinExistence type="predicted"/>
<evidence type="ECO:0000313" key="3">
    <source>
        <dbReference type="EMBL" id="MCV6823113.1"/>
    </source>
</evidence>
<dbReference type="SUPFAM" id="SSF53756">
    <property type="entry name" value="UDP-Glycosyltransferase/glycogen phosphorylase"/>
    <property type="match status" value="1"/>
</dbReference>
<feature type="domain" description="DUF1972" evidence="2">
    <location>
        <begin position="3"/>
        <end position="174"/>
    </location>
</feature>
<dbReference type="Pfam" id="PF09314">
    <property type="entry name" value="DUF1972"/>
    <property type="match status" value="1"/>
</dbReference>
<comment type="caution">
    <text evidence="3">The sequence shown here is derived from an EMBL/GenBank/DDBJ whole genome shotgun (WGS) entry which is preliminary data.</text>
</comment>
<dbReference type="InterPro" id="IPR015393">
    <property type="entry name" value="DUF1972"/>
</dbReference>
<dbReference type="EMBL" id="JAOYFC010000001">
    <property type="protein sequence ID" value="MCV6823113.1"/>
    <property type="molecule type" value="Genomic_DNA"/>
</dbReference>
<evidence type="ECO:0000259" key="1">
    <source>
        <dbReference type="Pfam" id="PF00534"/>
    </source>
</evidence>
<gene>
    <name evidence="3" type="ORF">OH136_00975</name>
</gene>
<feature type="domain" description="Glycosyl transferase family 1" evidence="1">
    <location>
        <begin position="191"/>
        <end position="341"/>
    </location>
</feature>
<dbReference type="RefSeq" id="WP_263951943.1">
    <property type="nucleotide sequence ID" value="NZ_JAOYFC010000001.1"/>
</dbReference>
<name>A0AAE3IW15_9RHOB</name>
<accession>A0AAE3IW15</accession>
<reference evidence="3" key="1">
    <citation type="submission" date="2022-10" db="EMBL/GenBank/DDBJ databases">
        <authorList>
            <person name="Yue Y."/>
        </authorList>
    </citation>
    <scope>NUCLEOTIDE SEQUENCE</scope>
    <source>
        <strain evidence="3">Z654</strain>
    </source>
</reference>
<dbReference type="InterPro" id="IPR001296">
    <property type="entry name" value="Glyco_trans_1"/>
</dbReference>
<organism evidence="3 4">
    <name type="scientific">Halocynthiibacter halioticoli</name>
    <dbReference type="NCBI Taxonomy" id="2986804"/>
    <lineage>
        <taxon>Bacteria</taxon>
        <taxon>Pseudomonadati</taxon>
        <taxon>Pseudomonadota</taxon>
        <taxon>Alphaproteobacteria</taxon>
        <taxon>Rhodobacterales</taxon>
        <taxon>Paracoccaceae</taxon>
        <taxon>Halocynthiibacter</taxon>
    </lineage>
</organism>
<dbReference type="GO" id="GO:0016757">
    <property type="term" value="F:glycosyltransferase activity"/>
    <property type="evidence" value="ECO:0007669"/>
    <property type="project" value="InterPro"/>
</dbReference>
<dbReference type="Gene3D" id="3.40.50.2000">
    <property type="entry name" value="Glycogen Phosphorylase B"/>
    <property type="match status" value="2"/>
</dbReference>
<sequence length="374" mass="42171">MQINIMGTRGIPAAHGGFETFAEELALFLVSQGHEVLVYCQNDHGESGVWKEDHWRGIKRRFFAPKSLGPRGTIEFDWACTRDVLRQPGVDLVLGYNTAVFSVAQRLRGRCVYMNMDGIEWKRAKWSLWAKVWFFLNEVIGANIVNVPIADHPEIARHVRKRCLKNPVVIPYGANPIEHADETALSEFGLGKDSFLVSIARIEPENSILELVRAFSSISTDKKLVVLGRFDGDNPYHNSVKKAASENVCFPGAIYDPEKVSALRYYCRAYLHGHQVGGTNPSLVEALGAGNAVIAHSNPFNRWVAGSDQFFFSDEVELREILDFVLSENTKLAAARHAAKKRHAENFLWEDVLVQYEKLLTTQFTKRQIKLART</sequence>
<dbReference type="AlphaFoldDB" id="A0AAE3IW15"/>